<name>A0AA45ZQU9_BIFLN</name>
<dbReference type="Pfam" id="PF22483">
    <property type="entry name" value="Mu-transpos_C_2"/>
    <property type="match status" value="1"/>
</dbReference>
<evidence type="ECO:0000313" key="4">
    <source>
        <dbReference type="EMBL" id="SEB49634.1"/>
    </source>
</evidence>
<dbReference type="InterPro" id="IPR054353">
    <property type="entry name" value="IstA-like_C"/>
</dbReference>
<dbReference type="EMBL" id="FNRW01000004">
    <property type="protein sequence ID" value="SEB49634.1"/>
    <property type="molecule type" value="Genomic_DNA"/>
</dbReference>
<comment type="similarity">
    <text evidence="1">Belongs to the transposase IS21/IS408/IS1162 family.</text>
</comment>
<evidence type="ECO:0000256" key="1">
    <source>
        <dbReference type="ARBA" id="ARBA00009277"/>
    </source>
</evidence>
<feature type="region of interest" description="Disordered" evidence="2">
    <location>
        <begin position="363"/>
        <end position="382"/>
    </location>
</feature>
<dbReference type="AlphaFoldDB" id="A0AA45ZQU9"/>
<accession>A0AA45ZQU9</accession>
<dbReference type="EMBL" id="FNRW01000004">
    <property type="protein sequence ID" value="SEB52663.1"/>
    <property type="molecule type" value="Genomic_DNA"/>
</dbReference>
<dbReference type="EMBL" id="FNRW01000005">
    <property type="protein sequence ID" value="SEB73925.1"/>
    <property type="molecule type" value="Genomic_DNA"/>
</dbReference>
<dbReference type="InterPro" id="IPR009057">
    <property type="entry name" value="Homeodomain-like_sf"/>
</dbReference>
<proteinExistence type="inferred from homology"/>
<dbReference type="SUPFAM" id="SSF46689">
    <property type="entry name" value="Homeodomain-like"/>
    <property type="match status" value="1"/>
</dbReference>
<dbReference type="InterPro" id="IPR036397">
    <property type="entry name" value="RNaseH_sf"/>
</dbReference>
<dbReference type="EMBL" id="FNRW01000005">
    <property type="protein sequence ID" value="SEB63226.1"/>
    <property type="molecule type" value="Genomic_DNA"/>
</dbReference>
<feature type="domain" description="Integrase catalytic" evidence="3">
    <location>
        <begin position="124"/>
        <end position="295"/>
    </location>
</feature>
<gene>
    <name evidence="4" type="ORF">SAMN04489748_1201</name>
    <name evidence="5" type="ORF">SAMN04489748_1365</name>
    <name evidence="6" type="ORF">SAMN04489748_1603</name>
    <name evidence="7" type="ORF">SAMN04489748_1912</name>
</gene>
<evidence type="ECO:0000313" key="5">
    <source>
        <dbReference type="EMBL" id="SEB52663.1"/>
    </source>
</evidence>
<dbReference type="GO" id="GO:0003676">
    <property type="term" value="F:nucleic acid binding"/>
    <property type="evidence" value="ECO:0007669"/>
    <property type="project" value="InterPro"/>
</dbReference>
<protein>
    <submittedName>
        <fullName evidence="7">Transposase</fullName>
    </submittedName>
</protein>
<sequence>MISMPKIQSIRQRRRNGESVASIARGEKVSEPTVRKYLKADDLSARPPVRRRRGSVLDEWIPVIEGMLAEDRETWHKQRHTATRIHERLRDEYGVEASLSTVTRTVARLKREFMAEREMGFLDLSWHPGECQADFGQVDVRYRGVVTRMRHFVLDFPYSNISPCQLMPGENAECTCQALLNLFEWLGGVPRRIVYDNAAGVGRRRFDEIRLTRLFQAFQAHYGFEYSFCNPYSGHEKGAVEARVGAVRRRLFVPVPSVWSLDNFNLRLPDRCLELGDKDHYRKGESQAGLFEDDRKALLPLPAKPFDVVTWTRMKADKYGNVTVQGRHRYAAGPEHAGHEMIVGLRALEVEILDAEGKRVITHPRSYGDKPTDSGDPSSQLGLLCDRPAAWRNSRVRDAMPDPLREWIDAQDEATRRDSLRALLHADGESGWRAAVAGMLEILESTGGTDRAGVCLAAARHASGLGPVAYDDPVDLSEYDIAYTKEDE</sequence>
<reference evidence="7 8" key="1">
    <citation type="submission" date="2016-10" db="EMBL/GenBank/DDBJ databases">
        <authorList>
            <person name="Varghese N."/>
            <person name="Submissions S."/>
        </authorList>
    </citation>
    <scope>NUCLEOTIDE SEQUENCE [LARGE SCALE GENOMIC DNA]</scope>
    <source>
        <strain evidence="7 8">DSM 20219</strain>
    </source>
</reference>
<evidence type="ECO:0000313" key="7">
    <source>
        <dbReference type="EMBL" id="SEB73925.1"/>
    </source>
</evidence>
<feature type="region of interest" description="Disordered" evidence="2">
    <location>
        <begin position="1"/>
        <end position="22"/>
    </location>
</feature>
<dbReference type="InterPro" id="IPR001584">
    <property type="entry name" value="Integrase_cat-core"/>
</dbReference>
<dbReference type="SUPFAM" id="SSF53098">
    <property type="entry name" value="Ribonuclease H-like"/>
    <property type="match status" value="1"/>
</dbReference>
<evidence type="ECO:0000313" key="8">
    <source>
        <dbReference type="Proteomes" id="UP000182842"/>
    </source>
</evidence>
<comment type="caution">
    <text evidence="7">The sequence shown here is derived from an EMBL/GenBank/DDBJ whole genome shotgun (WGS) entry which is preliminary data.</text>
</comment>
<dbReference type="PROSITE" id="PS50994">
    <property type="entry name" value="INTEGRASE"/>
    <property type="match status" value="1"/>
</dbReference>
<dbReference type="PANTHER" id="PTHR35004">
    <property type="entry name" value="TRANSPOSASE RV3428C-RELATED"/>
    <property type="match status" value="1"/>
</dbReference>
<dbReference type="Gene3D" id="3.30.420.10">
    <property type="entry name" value="Ribonuclease H-like superfamily/Ribonuclease H"/>
    <property type="match status" value="1"/>
</dbReference>
<evidence type="ECO:0000259" key="3">
    <source>
        <dbReference type="PROSITE" id="PS50994"/>
    </source>
</evidence>
<organism evidence="7 8">
    <name type="scientific">Bifidobacterium longum</name>
    <dbReference type="NCBI Taxonomy" id="216816"/>
    <lineage>
        <taxon>Bacteria</taxon>
        <taxon>Bacillati</taxon>
        <taxon>Actinomycetota</taxon>
        <taxon>Actinomycetes</taxon>
        <taxon>Bifidobacteriales</taxon>
        <taxon>Bifidobacteriaceae</taxon>
        <taxon>Bifidobacterium</taxon>
    </lineage>
</organism>
<evidence type="ECO:0000313" key="6">
    <source>
        <dbReference type="EMBL" id="SEB63226.1"/>
    </source>
</evidence>
<dbReference type="InterPro" id="IPR012337">
    <property type="entry name" value="RNaseH-like_sf"/>
</dbReference>
<evidence type="ECO:0000256" key="2">
    <source>
        <dbReference type="SAM" id="MobiDB-lite"/>
    </source>
</evidence>
<dbReference type="NCBIfam" id="NF033546">
    <property type="entry name" value="transpos_IS21"/>
    <property type="match status" value="1"/>
</dbReference>
<dbReference type="GO" id="GO:0015074">
    <property type="term" value="P:DNA integration"/>
    <property type="evidence" value="ECO:0007669"/>
    <property type="project" value="InterPro"/>
</dbReference>
<dbReference type="Proteomes" id="UP000182842">
    <property type="component" value="Unassembled WGS sequence"/>
</dbReference>